<evidence type="ECO:0000256" key="1">
    <source>
        <dbReference type="ARBA" id="ARBA00007411"/>
    </source>
</evidence>
<evidence type="ECO:0000256" key="3">
    <source>
        <dbReference type="ARBA" id="ARBA00022917"/>
    </source>
</evidence>
<dbReference type="PANTHER" id="PTHR11595:SF19">
    <property type="entry name" value="ELONGATION FACTOR 1-BETA_1-DELTA 2-RELATED"/>
    <property type="match status" value="1"/>
</dbReference>
<reference evidence="9 10" key="2">
    <citation type="submission" date="2018-11" db="EMBL/GenBank/DDBJ databases">
        <authorList>
            <consortium name="Pathogen Informatics"/>
        </authorList>
    </citation>
    <scope>NUCLEOTIDE SEQUENCE [LARGE SCALE GENOMIC DNA]</scope>
</reference>
<dbReference type="SMART" id="SM01182">
    <property type="entry name" value="EF-1_beta_acid"/>
    <property type="match status" value="1"/>
</dbReference>
<name>A0A0N4YSL7_NIPBR</name>
<dbReference type="Gene3D" id="3.30.70.60">
    <property type="match status" value="1"/>
</dbReference>
<dbReference type="InterPro" id="IPR014038">
    <property type="entry name" value="EF1B_bsu/dsu_GNE"/>
</dbReference>
<evidence type="ECO:0000256" key="2">
    <source>
        <dbReference type="ARBA" id="ARBA00022768"/>
    </source>
</evidence>
<reference evidence="11" key="1">
    <citation type="submission" date="2017-02" db="UniProtKB">
        <authorList>
            <consortium name="WormBaseParasite"/>
        </authorList>
    </citation>
    <scope>IDENTIFICATION</scope>
</reference>
<dbReference type="InterPro" id="IPR018940">
    <property type="entry name" value="EF-1_beta_acid_region_euk"/>
</dbReference>
<keyword evidence="5" id="KW-0175">Coiled coil</keyword>
<dbReference type="InterPro" id="IPR049720">
    <property type="entry name" value="EF1B_bsu/dsu"/>
</dbReference>
<keyword evidence="2 4" id="KW-0251">Elongation factor</keyword>
<dbReference type="WBParaSite" id="NBR_0002023901-mRNA-1">
    <property type="protein sequence ID" value="NBR_0002023901-mRNA-1"/>
    <property type="gene ID" value="NBR_0002023901"/>
</dbReference>
<feature type="coiled-coil region" evidence="5">
    <location>
        <begin position="135"/>
        <end position="169"/>
    </location>
</feature>
<dbReference type="InterPro" id="IPR014717">
    <property type="entry name" value="Transl_elong_EF1B/ribsomal_bS6"/>
</dbReference>
<keyword evidence="10" id="KW-1185">Reference proteome</keyword>
<evidence type="ECO:0000259" key="7">
    <source>
        <dbReference type="SMART" id="SM00888"/>
    </source>
</evidence>
<dbReference type="Pfam" id="PF00736">
    <property type="entry name" value="EF1_GNE"/>
    <property type="match status" value="1"/>
</dbReference>
<dbReference type="PROSITE" id="PS00825">
    <property type="entry name" value="EF1BD_2"/>
    <property type="match status" value="1"/>
</dbReference>
<feature type="domain" description="Translation elongation factor EF1B beta/delta subunit guanine nucleotide exchange" evidence="7">
    <location>
        <begin position="228"/>
        <end position="315"/>
    </location>
</feature>
<dbReference type="FunFam" id="3.30.70.60:FF:000001">
    <property type="entry name" value="Elongation factor 1-beta 1 like"/>
    <property type="match status" value="1"/>
</dbReference>
<dbReference type="GO" id="GO:0005085">
    <property type="term" value="F:guanyl-nucleotide exchange factor activity"/>
    <property type="evidence" value="ECO:0007669"/>
    <property type="project" value="TreeGrafter"/>
</dbReference>
<evidence type="ECO:0000256" key="5">
    <source>
        <dbReference type="SAM" id="Coils"/>
    </source>
</evidence>
<keyword evidence="3 4" id="KW-0648">Protein biosynthesis</keyword>
<dbReference type="InterPro" id="IPR036219">
    <property type="entry name" value="eEF-1beta-like_sf"/>
</dbReference>
<proteinExistence type="inferred from homology"/>
<dbReference type="SUPFAM" id="SSF54984">
    <property type="entry name" value="eEF-1beta-like"/>
    <property type="match status" value="1"/>
</dbReference>
<evidence type="ECO:0000259" key="8">
    <source>
        <dbReference type="SMART" id="SM01182"/>
    </source>
</evidence>
<feature type="domain" description="Elongation factor 1 beta central acidic region eukaryote" evidence="8">
    <location>
        <begin position="193"/>
        <end position="219"/>
    </location>
</feature>
<accession>A0A0N4YSL7</accession>
<sequence length="315" mass="34475">MVKTSNSGLWKVSDETCRNKMSSIDGLLSEKSAFLEANLAVRAADQAFFGDRQVYSHVPPSTSKGGHGHGHGHGGHGHGHGGHGHGHGHSHGKELVPKADLPLVPKGDLHVAIQYAKDIIAKTLSDAGPSGFVTHEHLEEEVKTLRKENEEIRKELAELRETIEKFARMQAIPVKDAAAEMKETKSGDEDFDLFGSDDEEDAEKAKVVEERLKAYAEKKAKKPGPIAKSSVILDVKPWDDETDLKEMENLVRGIEMDGLVWGGAKLIPIGYGIQKLQIIAVIEDEKVSVDDMIEKITGDFESHVQSVDIVAFNKI</sequence>
<dbReference type="AlphaFoldDB" id="A0A0N4YSL7"/>
<dbReference type="GO" id="GO:0005853">
    <property type="term" value="C:eukaryotic translation elongation factor 1 complex"/>
    <property type="evidence" value="ECO:0007669"/>
    <property type="project" value="InterPro"/>
</dbReference>
<evidence type="ECO:0000313" key="10">
    <source>
        <dbReference type="Proteomes" id="UP000271162"/>
    </source>
</evidence>
<feature type="compositionally biased region" description="Basic residues" evidence="6">
    <location>
        <begin position="66"/>
        <end position="90"/>
    </location>
</feature>
<dbReference type="PANTHER" id="PTHR11595">
    <property type="entry name" value="EF-HAND AND COILED-COIL DOMAIN-CONTAINING FAMILY MEMBER"/>
    <property type="match status" value="1"/>
</dbReference>
<gene>
    <name evidence="9" type="ORF">NBR_LOCUS20240</name>
</gene>
<organism evidence="11">
    <name type="scientific">Nippostrongylus brasiliensis</name>
    <name type="common">Rat hookworm</name>
    <dbReference type="NCBI Taxonomy" id="27835"/>
    <lineage>
        <taxon>Eukaryota</taxon>
        <taxon>Metazoa</taxon>
        <taxon>Ecdysozoa</taxon>
        <taxon>Nematoda</taxon>
        <taxon>Chromadorea</taxon>
        <taxon>Rhabditida</taxon>
        <taxon>Rhabditina</taxon>
        <taxon>Rhabditomorpha</taxon>
        <taxon>Strongyloidea</taxon>
        <taxon>Heligmosomidae</taxon>
        <taxon>Nippostrongylus</taxon>
    </lineage>
</organism>
<protein>
    <submittedName>
        <fullName evidence="11">Elongation factor 1-beta (inferred by orthology to a human protein)</fullName>
    </submittedName>
</protein>
<feature type="region of interest" description="Disordered" evidence="6">
    <location>
        <begin position="55"/>
        <end position="95"/>
    </location>
</feature>
<dbReference type="CDD" id="cd00292">
    <property type="entry name" value="EF1B"/>
    <property type="match status" value="1"/>
</dbReference>
<dbReference type="GO" id="GO:0005829">
    <property type="term" value="C:cytosol"/>
    <property type="evidence" value="ECO:0007669"/>
    <property type="project" value="TreeGrafter"/>
</dbReference>
<evidence type="ECO:0000256" key="4">
    <source>
        <dbReference type="RuleBase" id="RU003791"/>
    </source>
</evidence>
<comment type="similarity">
    <text evidence="1 4">Belongs to the EF-1-beta/EF-1-delta family.</text>
</comment>
<evidence type="ECO:0000313" key="11">
    <source>
        <dbReference type="WBParaSite" id="NBR_0002023901-mRNA-1"/>
    </source>
</evidence>
<dbReference type="Pfam" id="PF10587">
    <property type="entry name" value="EF-1_beta_acid"/>
    <property type="match status" value="1"/>
</dbReference>
<dbReference type="GO" id="GO:0003746">
    <property type="term" value="F:translation elongation factor activity"/>
    <property type="evidence" value="ECO:0007669"/>
    <property type="project" value="UniProtKB-KW"/>
</dbReference>
<dbReference type="OMA" id="GEFESHV"/>
<dbReference type="Proteomes" id="UP000271162">
    <property type="component" value="Unassembled WGS sequence"/>
</dbReference>
<dbReference type="InterPro" id="IPR001326">
    <property type="entry name" value="Transl_elong_EF1B_B/D_CS"/>
</dbReference>
<dbReference type="EMBL" id="UYSL01024943">
    <property type="protein sequence ID" value="VDL83977.1"/>
    <property type="molecule type" value="Genomic_DNA"/>
</dbReference>
<evidence type="ECO:0000256" key="6">
    <source>
        <dbReference type="SAM" id="MobiDB-lite"/>
    </source>
</evidence>
<dbReference type="STRING" id="27835.A0A0N4YSL7"/>
<evidence type="ECO:0000313" key="9">
    <source>
        <dbReference type="EMBL" id="VDL83977.1"/>
    </source>
</evidence>
<dbReference type="SMART" id="SM00888">
    <property type="entry name" value="EF1_GNE"/>
    <property type="match status" value="1"/>
</dbReference>